<dbReference type="AlphaFoldDB" id="A0A1G9U9T7"/>
<evidence type="ECO:0000313" key="4">
    <source>
        <dbReference type="Proteomes" id="UP000199451"/>
    </source>
</evidence>
<name>A0A1G9U9T7_9EURY</name>
<dbReference type="CDD" id="cd09007">
    <property type="entry name" value="NP-I_spr0068"/>
    <property type="match status" value="1"/>
</dbReference>
<dbReference type="PANTHER" id="PTHR43691:SF6">
    <property type="entry name" value="AMP NUCLEOSIDASE"/>
    <property type="match status" value="1"/>
</dbReference>
<gene>
    <name evidence="3" type="ORF">SAMN04487949_2107</name>
</gene>
<feature type="domain" description="Nucleoside phosphorylase" evidence="2">
    <location>
        <begin position="45"/>
        <end position="232"/>
    </location>
</feature>
<sequence>MPVPNVPEKLEHPSVTSPATVTDYRGKRNLDAAPETVVLSYQRALADHVRTAHETTTLPHAGSSWNLHALDETGGRVAVAEGFGIGAPMTATVMERLVAQGTRRFVIVGESGSLQPDVRVGATVVADAAIRDEGTSYHYLPDDAEARATPAVRDRLTDAVESDGRTAHVGPTWTTDALYRETALEIEHYRDAGVLTVDMEAAAVFAVAQARDIEAGALFTVSDHLTPDGWEPHFADTDDQLADLFDLVAATFG</sequence>
<dbReference type="STRING" id="660521.SAMN04487949_2107"/>
<dbReference type="PANTHER" id="PTHR43691">
    <property type="entry name" value="URIDINE PHOSPHORYLASE"/>
    <property type="match status" value="1"/>
</dbReference>
<evidence type="ECO:0000313" key="3">
    <source>
        <dbReference type="EMBL" id="SDM56711.1"/>
    </source>
</evidence>
<proteinExistence type="predicted"/>
<evidence type="ECO:0000259" key="2">
    <source>
        <dbReference type="Pfam" id="PF01048"/>
    </source>
</evidence>
<dbReference type="Pfam" id="PF01048">
    <property type="entry name" value="PNP_UDP_1"/>
    <property type="match status" value="1"/>
</dbReference>
<dbReference type="GO" id="GO:0003824">
    <property type="term" value="F:catalytic activity"/>
    <property type="evidence" value="ECO:0007669"/>
    <property type="project" value="InterPro"/>
</dbReference>
<dbReference type="Gene3D" id="3.40.50.1580">
    <property type="entry name" value="Nucleoside phosphorylase domain"/>
    <property type="match status" value="1"/>
</dbReference>
<feature type="region of interest" description="Disordered" evidence="1">
    <location>
        <begin position="1"/>
        <end position="28"/>
    </location>
</feature>
<dbReference type="Proteomes" id="UP000199451">
    <property type="component" value="Unassembled WGS sequence"/>
</dbReference>
<evidence type="ECO:0000256" key="1">
    <source>
        <dbReference type="SAM" id="MobiDB-lite"/>
    </source>
</evidence>
<accession>A0A1G9U9T7</accession>
<dbReference type="EMBL" id="FNHL01000002">
    <property type="protein sequence ID" value="SDM56711.1"/>
    <property type="molecule type" value="Genomic_DNA"/>
</dbReference>
<dbReference type="OrthoDB" id="372302at2157"/>
<organism evidence="3 4">
    <name type="scientific">Halogranum gelatinilyticum</name>
    <dbReference type="NCBI Taxonomy" id="660521"/>
    <lineage>
        <taxon>Archaea</taxon>
        <taxon>Methanobacteriati</taxon>
        <taxon>Methanobacteriota</taxon>
        <taxon>Stenosarchaea group</taxon>
        <taxon>Halobacteria</taxon>
        <taxon>Halobacteriales</taxon>
        <taxon>Haloferacaceae</taxon>
    </lineage>
</organism>
<protein>
    <submittedName>
        <fullName evidence="3">Phosphorylase superfamily protein</fullName>
    </submittedName>
</protein>
<keyword evidence="4" id="KW-1185">Reference proteome</keyword>
<dbReference type="InterPro" id="IPR000845">
    <property type="entry name" value="Nucleoside_phosphorylase_d"/>
</dbReference>
<dbReference type="GO" id="GO:0005829">
    <property type="term" value="C:cytosol"/>
    <property type="evidence" value="ECO:0007669"/>
    <property type="project" value="TreeGrafter"/>
</dbReference>
<dbReference type="InterPro" id="IPR035994">
    <property type="entry name" value="Nucleoside_phosphorylase_sf"/>
</dbReference>
<dbReference type="GO" id="GO:0009116">
    <property type="term" value="P:nucleoside metabolic process"/>
    <property type="evidence" value="ECO:0007669"/>
    <property type="project" value="InterPro"/>
</dbReference>
<reference evidence="4" key="1">
    <citation type="submission" date="2016-10" db="EMBL/GenBank/DDBJ databases">
        <authorList>
            <person name="Varghese N."/>
            <person name="Submissions S."/>
        </authorList>
    </citation>
    <scope>NUCLEOTIDE SEQUENCE [LARGE SCALE GENOMIC DNA]</scope>
    <source>
        <strain evidence="4">CGMCC 1.10119</strain>
    </source>
</reference>
<dbReference type="RefSeq" id="WP_089697400.1">
    <property type="nucleotide sequence ID" value="NZ_FNHL01000002.1"/>
</dbReference>
<dbReference type="SUPFAM" id="SSF53167">
    <property type="entry name" value="Purine and uridine phosphorylases"/>
    <property type="match status" value="1"/>
</dbReference>